<keyword evidence="3" id="KW-1185">Reference proteome</keyword>
<dbReference type="Proteomes" id="UP000001072">
    <property type="component" value="Unassembled WGS sequence"/>
</dbReference>
<evidence type="ECO:0000256" key="1">
    <source>
        <dbReference type="SAM" id="MobiDB-lite"/>
    </source>
</evidence>
<dbReference type="STRING" id="747676.F4RRR5"/>
<dbReference type="HOGENOM" id="CLU_1907159_0_0_1"/>
<dbReference type="GeneID" id="18930270"/>
<feature type="compositionally biased region" description="Polar residues" evidence="1">
    <location>
        <begin position="55"/>
        <end position="66"/>
    </location>
</feature>
<protein>
    <submittedName>
        <fullName evidence="2">Uncharacterized protein</fullName>
    </submittedName>
</protein>
<feature type="region of interest" description="Disordered" evidence="1">
    <location>
        <begin position="37"/>
        <end position="81"/>
    </location>
</feature>
<name>F4RRR5_MELLP</name>
<dbReference type="RefSeq" id="XP_007411729.1">
    <property type="nucleotide sequence ID" value="XM_007411667.1"/>
</dbReference>
<dbReference type="InParanoid" id="F4RRR5"/>
<sequence length="133" mass="14425">MSRGTIAGLLKSKGLVPRDCIPSGDSTARPTTERLLSLNHNSNSDGKPLIARPTTALQPNNPSPSLFDNLKPGPSNPSSLAMPPQIYGPFDWLAMESWAAQSFFGPNADQINIKDDTSLCGSSQWCTWSQYFQ</sequence>
<evidence type="ECO:0000313" key="3">
    <source>
        <dbReference type="Proteomes" id="UP000001072"/>
    </source>
</evidence>
<dbReference type="EMBL" id="GL883115">
    <property type="protein sequence ID" value="EGG04976.1"/>
    <property type="molecule type" value="Genomic_DNA"/>
</dbReference>
<dbReference type="VEuPathDB" id="FungiDB:MELLADRAFT_64521"/>
<reference evidence="3" key="1">
    <citation type="journal article" date="2011" name="Proc. Natl. Acad. Sci. U.S.A.">
        <title>Obligate biotrophy features unraveled by the genomic analysis of rust fungi.</title>
        <authorList>
            <person name="Duplessis S."/>
            <person name="Cuomo C.A."/>
            <person name="Lin Y.-C."/>
            <person name="Aerts A."/>
            <person name="Tisserant E."/>
            <person name="Veneault-Fourrey C."/>
            <person name="Joly D.L."/>
            <person name="Hacquard S."/>
            <person name="Amselem J."/>
            <person name="Cantarel B.L."/>
            <person name="Chiu R."/>
            <person name="Coutinho P.M."/>
            <person name="Feau N."/>
            <person name="Field M."/>
            <person name="Frey P."/>
            <person name="Gelhaye E."/>
            <person name="Goldberg J."/>
            <person name="Grabherr M.G."/>
            <person name="Kodira C.D."/>
            <person name="Kohler A."/>
            <person name="Kuees U."/>
            <person name="Lindquist E.A."/>
            <person name="Lucas S.M."/>
            <person name="Mago R."/>
            <person name="Mauceli E."/>
            <person name="Morin E."/>
            <person name="Murat C."/>
            <person name="Pangilinan J.L."/>
            <person name="Park R."/>
            <person name="Pearson M."/>
            <person name="Quesneville H."/>
            <person name="Rouhier N."/>
            <person name="Sakthikumar S."/>
            <person name="Salamov A.A."/>
            <person name="Schmutz J."/>
            <person name="Selles B."/>
            <person name="Shapiro H."/>
            <person name="Tanguay P."/>
            <person name="Tuskan G.A."/>
            <person name="Henrissat B."/>
            <person name="Van de Peer Y."/>
            <person name="Rouze P."/>
            <person name="Ellis J.G."/>
            <person name="Dodds P.N."/>
            <person name="Schein J.E."/>
            <person name="Zhong S."/>
            <person name="Hamelin R.C."/>
            <person name="Grigoriev I.V."/>
            <person name="Szabo L.J."/>
            <person name="Martin F."/>
        </authorList>
    </citation>
    <scope>NUCLEOTIDE SEQUENCE [LARGE SCALE GENOMIC DNA]</scope>
    <source>
        <strain evidence="3">98AG31 / pathotype 3-4-7</strain>
    </source>
</reference>
<organism evidence="3">
    <name type="scientific">Melampsora larici-populina (strain 98AG31 / pathotype 3-4-7)</name>
    <name type="common">Poplar leaf rust fungus</name>
    <dbReference type="NCBI Taxonomy" id="747676"/>
    <lineage>
        <taxon>Eukaryota</taxon>
        <taxon>Fungi</taxon>
        <taxon>Dikarya</taxon>
        <taxon>Basidiomycota</taxon>
        <taxon>Pucciniomycotina</taxon>
        <taxon>Pucciniomycetes</taxon>
        <taxon>Pucciniales</taxon>
        <taxon>Melampsoraceae</taxon>
        <taxon>Melampsora</taxon>
    </lineage>
</organism>
<evidence type="ECO:0000313" key="2">
    <source>
        <dbReference type="EMBL" id="EGG04976.1"/>
    </source>
</evidence>
<dbReference type="AlphaFoldDB" id="F4RRR5"/>
<proteinExistence type="predicted"/>
<accession>F4RRR5</accession>
<dbReference type="KEGG" id="mlr:MELLADRAFT_64521"/>
<dbReference type="SUPFAM" id="SSF55277">
    <property type="entry name" value="GYF domain"/>
    <property type="match status" value="1"/>
</dbReference>
<dbReference type="InterPro" id="IPR035445">
    <property type="entry name" value="GYF-like_dom_sf"/>
</dbReference>
<dbReference type="OrthoDB" id="331341at2759"/>
<gene>
    <name evidence="2" type="ORF">MELLADRAFT_64521</name>
</gene>